<dbReference type="InterPro" id="IPR032678">
    <property type="entry name" value="tRNA-synt_1_cat_dom"/>
</dbReference>
<dbReference type="RefSeq" id="WP_108719103.1">
    <property type="nucleotide sequence ID" value="NZ_DAMDJA010000304.1"/>
</dbReference>
<dbReference type="AlphaFoldDB" id="A0A5C5BF43"/>
<evidence type="ECO:0000313" key="15">
    <source>
        <dbReference type="EMBL" id="TNU76727.1"/>
    </source>
</evidence>
<dbReference type="InterPro" id="IPR056411">
    <property type="entry name" value="CysS_C"/>
</dbReference>
<dbReference type="InterPro" id="IPR014729">
    <property type="entry name" value="Rossmann-like_a/b/a_fold"/>
</dbReference>
<evidence type="ECO:0000259" key="14">
    <source>
        <dbReference type="SMART" id="SM00840"/>
    </source>
</evidence>
<dbReference type="Gene3D" id="1.20.120.1910">
    <property type="entry name" value="Cysteine-tRNA ligase, C-terminal anti-codon recognition domain"/>
    <property type="match status" value="1"/>
</dbReference>
<comment type="subunit">
    <text evidence="3 13">Monomer.</text>
</comment>
<reference evidence="15 16" key="1">
    <citation type="submission" date="2019-06" db="EMBL/GenBank/DDBJ databases">
        <title>Draft genome sequence of Miniimonas arenae KCTC 19750T isolated from sea sand.</title>
        <authorList>
            <person name="Park S.-J."/>
        </authorList>
    </citation>
    <scope>NUCLEOTIDE SEQUENCE [LARGE SCALE GENOMIC DNA]</scope>
    <source>
        <strain evidence="15 16">KCTC 19750</strain>
    </source>
</reference>
<dbReference type="GO" id="GO:0005829">
    <property type="term" value="C:cytosol"/>
    <property type="evidence" value="ECO:0007669"/>
    <property type="project" value="TreeGrafter"/>
</dbReference>
<organism evidence="15 16">
    <name type="scientific">Miniimonas arenae</name>
    <dbReference type="NCBI Taxonomy" id="676201"/>
    <lineage>
        <taxon>Bacteria</taxon>
        <taxon>Bacillati</taxon>
        <taxon>Actinomycetota</taxon>
        <taxon>Actinomycetes</taxon>
        <taxon>Micrococcales</taxon>
        <taxon>Beutenbergiaceae</taxon>
        <taxon>Miniimonas</taxon>
    </lineage>
</organism>
<sequence length="470" mass="50503">MTLHLHDSAARAPRAFVPLEPGRVGMYLCGATVQGEPHVGHLRSALAFDVLVRWLRRSGHDVTLVRNVTDVDDKILAKAAAADVAWWAWAYRFERAFDEAYAAVGVLPPTYSPRATGHVPEMVALMERLVARGHAYPGDRGNVWFDVRSLPDYGSLTHQALDNMLADPDPAPDKRDPHDFALWKAAKPGEPATAAWATPFGPGRPGWHLECSAMAHRYLGEEFDIHAGGIDLRFPHHENEQAQSHAAGYPFARYWLHNAWVTSDGEKMSKSLGNYLAVDQVLERASAPVVRLALVGAHYRSTVEFSDASLAEAAATWERLSGFVVRAAEVAGEADAREVSDGELPDTFVAALDDDVNVAAALASVHEEVRRGNAALAAGDDAGAGVAALRVRGMLDVLGLDPLAEPWRSAAGTDATHDALGVLVAGVLEERAAARANKDWARADALRDRLTAAGVVVEDGAGGARWTIKG</sequence>
<feature type="binding site" evidence="13">
    <location>
        <position position="270"/>
    </location>
    <ligand>
        <name>ATP</name>
        <dbReference type="ChEBI" id="CHEBI:30616"/>
    </ligand>
</feature>
<dbReference type="EC" id="6.1.1.16" evidence="13"/>
<keyword evidence="5 13" id="KW-0436">Ligase</keyword>
<feature type="binding site" evidence="13">
    <location>
        <position position="236"/>
    </location>
    <ligand>
        <name>Zn(2+)</name>
        <dbReference type="ChEBI" id="CHEBI:29105"/>
    </ligand>
</feature>
<feature type="binding site" evidence="13">
    <location>
        <position position="240"/>
    </location>
    <ligand>
        <name>Zn(2+)</name>
        <dbReference type="ChEBI" id="CHEBI:29105"/>
    </ligand>
</feature>
<dbReference type="InterPro" id="IPR015803">
    <property type="entry name" value="Cys-tRNA-ligase"/>
</dbReference>
<evidence type="ECO:0000313" key="16">
    <source>
        <dbReference type="Proteomes" id="UP000313849"/>
    </source>
</evidence>
<dbReference type="CDD" id="cd00672">
    <property type="entry name" value="CysRS_core"/>
    <property type="match status" value="1"/>
</dbReference>
<evidence type="ECO:0000256" key="5">
    <source>
        <dbReference type="ARBA" id="ARBA00022598"/>
    </source>
</evidence>
<dbReference type="SMART" id="SM00840">
    <property type="entry name" value="DALR_2"/>
    <property type="match status" value="1"/>
</dbReference>
<name>A0A5C5BF43_9MICO</name>
<dbReference type="PRINTS" id="PR00983">
    <property type="entry name" value="TRNASYNTHCYS"/>
</dbReference>
<feature type="short sequence motif" description="'KMSKS' region" evidence="13">
    <location>
        <begin position="267"/>
        <end position="271"/>
    </location>
</feature>
<dbReference type="PANTHER" id="PTHR10890">
    <property type="entry name" value="CYSTEINYL-TRNA SYNTHETASE"/>
    <property type="match status" value="1"/>
</dbReference>
<comment type="catalytic activity">
    <reaction evidence="12 13">
        <text>tRNA(Cys) + L-cysteine + ATP = L-cysteinyl-tRNA(Cys) + AMP + diphosphate</text>
        <dbReference type="Rhea" id="RHEA:17773"/>
        <dbReference type="Rhea" id="RHEA-COMP:9661"/>
        <dbReference type="Rhea" id="RHEA-COMP:9679"/>
        <dbReference type="ChEBI" id="CHEBI:30616"/>
        <dbReference type="ChEBI" id="CHEBI:33019"/>
        <dbReference type="ChEBI" id="CHEBI:35235"/>
        <dbReference type="ChEBI" id="CHEBI:78442"/>
        <dbReference type="ChEBI" id="CHEBI:78517"/>
        <dbReference type="ChEBI" id="CHEBI:456215"/>
        <dbReference type="EC" id="6.1.1.16"/>
    </reaction>
</comment>
<evidence type="ECO:0000256" key="11">
    <source>
        <dbReference type="ARBA" id="ARBA00023146"/>
    </source>
</evidence>
<keyword evidence="11 13" id="KW-0030">Aminoacyl-tRNA synthetase</keyword>
<dbReference type="GO" id="GO:0006423">
    <property type="term" value="P:cysteinyl-tRNA aminoacylation"/>
    <property type="evidence" value="ECO:0007669"/>
    <property type="project" value="UniProtKB-UniRule"/>
</dbReference>
<comment type="cofactor">
    <cofactor evidence="13">
        <name>Zn(2+)</name>
        <dbReference type="ChEBI" id="CHEBI:29105"/>
    </cofactor>
    <text evidence="13">Binds 1 zinc ion per subunit.</text>
</comment>
<dbReference type="Pfam" id="PF09190">
    <property type="entry name" value="DALR_2"/>
    <property type="match status" value="1"/>
</dbReference>
<evidence type="ECO:0000256" key="10">
    <source>
        <dbReference type="ARBA" id="ARBA00022917"/>
    </source>
</evidence>
<keyword evidence="7 13" id="KW-0547">Nucleotide-binding</keyword>
<dbReference type="Pfam" id="PF23493">
    <property type="entry name" value="CysS_C"/>
    <property type="match status" value="1"/>
</dbReference>
<dbReference type="GO" id="GO:0005524">
    <property type="term" value="F:ATP binding"/>
    <property type="evidence" value="ECO:0007669"/>
    <property type="project" value="UniProtKB-UniRule"/>
</dbReference>
<evidence type="ECO:0000256" key="8">
    <source>
        <dbReference type="ARBA" id="ARBA00022833"/>
    </source>
</evidence>
<evidence type="ECO:0000256" key="9">
    <source>
        <dbReference type="ARBA" id="ARBA00022840"/>
    </source>
</evidence>
<dbReference type="OrthoDB" id="9815130at2"/>
<evidence type="ECO:0000256" key="13">
    <source>
        <dbReference type="HAMAP-Rule" id="MF_00041"/>
    </source>
</evidence>
<keyword evidence="6 13" id="KW-0479">Metal-binding</keyword>
<dbReference type="NCBIfam" id="TIGR00435">
    <property type="entry name" value="cysS"/>
    <property type="match status" value="1"/>
</dbReference>
<feature type="binding site" evidence="13">
    <location>
        <position position="211"/>
    </location>
    <ligand>
        <name>Zn(2+)</name>
        <dbReference type="ChEBI" id="CHEBI:29105"/>
    </ligand>
</feature>
<comment type="subcellular location">
    <subcellularLocation>
        <location evidence="1 13">Cytoplasm</location>
    </subcellularLocation>
</comment>
<dbReference type="InterPro" id="IPR024909">
    <property type="entry name" value="Cys-tRNA/MSH_ligase"/>
</dbReference>
<evidence type="ECO:0000256" key="7">
    <source>
        <dbReference type="ARBA" id="ARBA00022741"/>
    </source>
</evidence>
<evidence type="ECO:0000256" key="4">
    <source>
        <dbReference type="ARBA" id="ARBA00022490"/>
    </source>
</evidence>
<dbReference type="PANTHER" id="PTHR10890:SF30">
    <property type="entry name" value="CYSTEINE--TRNA LIGASE"/>
    <property type="match status" value="1"/>
</dbReference>
<keyword evidence="10 13" id="KW-0648">Protein biosynthesis</keyword>
<dbReference type="Gene3D" id="3.40.50.620">
    <property type="entry name" value="HUPs"/>
    <property type="match status" value="1"/>
</dbReference>
<comment type="caution">
    <text evidence="15">The sequence shown here is derived from an EMBL/GenBank/DDBJ whole genome shotgun (WGS) entry which is preliminary data.</text>
</comment>
<gene>
    <name evidence="13" type="primary">cysS</name>
    <name evidence="15" type="ORF">FH969_02290</name>
</gene>
<evidence type="ECO:0000256" key="1">
    <source>
        <dbReference type="ARBA" id="ARBA00004496"/>
    </source>
</evidence>
<feature type="domain" description="Cysteinyl-tRNA synthetase class Ia DALR" evidence="14">
    <location>
        <begin position="347"/>
        <end position="406"/>
    </location>
</feature>
<evidence type="ECO:0000256" key="3">
    <source>
        <dbReference type="ARBA" id="ARBA00011245"/>
    </source>
</evidence>
<evidence type="ECO:0000256" key="12">
    <source>
        <dbReference type="ARBA" id="ARBA00047398"/>
    </source>
</evidence>
<dbReference type="GO" id="GO:0008270">
    <property type="term" value="F:zinc ion binding"/>
    <property type="evidence" value="ECO:0007669"/>
    <property type="project" value="UniProtKB-UniRule"/>
</dbReference>
<evidence type="ECO:0000256" key="2">
    <source>
        <dbReference type="ARBA" id="ARBA00005594"/>
    </source>
</evidence>
<dbReference type="SUPFAM" id="SSF52374">
    <property type="entry name" value="Nucleotidylyl transferase"/>
    <property type="match status" value="1"/>
</dbReference>
<protein>
    <recommendedName>
        <fullName evidence="13">Cysteine--tRNA ligase</fullName>
        <ecNumber evidence="13">6.1.1.16</ecNumber>
    </recommendedName>
    <alternativeName>
        <fullName evidence="13">Cysteinyl-tRNA synthetase</fullName>
        <shortName evidence="13">CysRS</shortName>
    </alternativeName>
</protein>
<dbReference type="Pfam" id="PF01406">
    <property type="entry name" value="tRNA-synt_1e"/>
    <property type="match status" value="1"/>
</dbReference>
<dbReference type="Proteomes" id="UP000313849">
    <property type="component" value="Unassembled WGS sequence"/>
</dbReference>
<feature type="binding site" evidence="13">
    <location>
        <position position="29"/>
    </location>
    <ligand>
        <name>Zn(2+)</name>
        <dbReference type="ChEBI" id="CHEBI:29105"/>
    </ligand>
</feature>
<dbReference type="HAMAP" id="MF_00041">
    <property type="entry name" value="Cys_tRNA_synth"/>
    <property type="match status" value="1"/>
</dbReference>
<keyword evidence="8 13" id="KW-0862">Zinc</keyword>
<proteinExistence type="inferred from homology"/>
<comment type="similarity">
    <text evidence="2 13">Belongs to the class-I aminoacyl-tRNA synthetase family.</text>
</comment>
<dbReference type="EMBL" id="VENP01000004">
    <property type="protein sequence ID" value="TNU76727.1"/>
    <property type="molecule type" value="Genomic_DNA"/>
</dbReference>
<keyword evidence="9 13" id="KW-0067">ATP-binding</keyword>
<dbReference type="GO" id="GO:0004817">
    <property type="term" value="F:cysteine-tRNA ligase activity"/>
    <property type="evidence" value="ECO:0007669"/>
    <property type="project" value="UniProtKB-UniRule"/>
</dbReference>
<feature type="short sequence motif" description="'HIGH' region" evidence="13">
    <location>
        <begin position="31"/>
        <end position="41"/>
    </location>
</feature>
<dbReference type="SUPFAM" id="SSF47323">
    <property type="entry name" value="Anticodon-binding domain of a subclass of class I aminoacyl-tRNA synthetases"/>
    <property type="match status" value="1"/>
</dbReference>
<accession>A0A5C5BF43</accession>
<keyword evidence="16" id="KW-1185">Reference proteome</keyword>
<dbReference type="InterPro" id="IPR009080">
    <property type="entry name" value="tRNAsynth_Ia_anticodon-bd"/>
</dbReference>
<evidence type="ECO:0000256" key="6">
    <source>
        <dbReference type="ARBA" id="ARBA00022723"/>
    </source>
</evidence>
<dbReference type="InterPro" id="IPR015273">
    <property type="entry name" value="Cys-tRNA-synt_Ia_DALR"/>
</dbReference>
<dbReference type="FunFam" id="3.40.50.620:FF:000068">
    <property type="entry name" value="Cysteine--tRNA ligase"/>
    <property type="match status" value="1"/>
</dbReference>
<keyword evidence="4 13" id="KW-0963">Cytoplasm</keyword>